<evidence type="ECO:0000259" key="3">
    <source>
        <dbReference type="Pfam" id="PF08028"/>
    </source>
</evidence>
<dbReference type="SUPFAM" id="SSF47203">
    <property type="entry name" value="Acyl-CoA dehydrogenase C-terminal domain-like"/>
    <property type="match status" value="1"/>
</dbReference>
<organism evidence="4 5">
    <name type="scientific">Pseudomonas oryzihabitans</name>
    <dbReference type="NCBI Taxonomy" id="47885"/>
    <lineage>
        <taxon>Bacteria</taxon>
        <taxon>Pseudomonadati</taxon>
        <taxon>Pseudomonadota</taxon>
        <taxon>Gammaproteobacteria</taxon>
        <taxon>Pseudomonadales</taxon>
        <taxon>Pseudomonadaceae</taxon>
        <taxon>Pseudomonas</taxon>
    </lineage>
</organism>
<keyword evidence="2" id="KW-0175">Coiled coil</keyword>
<dbReference type="Gene3D" id="1.20.140.10">
    <property type="entry name" value="Butyryl-CoA Dehydrogenase, subunit A, domain 3"/>
    <property type="match status" value="1"/>
</dbReference>
<sequence>MTAMPWGTAPSPRYDELVAPCARCWRARSYSNGNAPRAAQDPQILQVVGRLQGAAYAAGALVAQNARTLQLAYEARLTRDEAQEEAARIRAELETAQAQTVVSDLILQACTEGFDALGASATLKPLALDRFWRNARTLASHNPRVYKQRIVGDFAVNGTPPPEQWRIGVA</sequence>
<feature type="domain" description="Acyl-CoA dehydrogenase C-terminal" evidence="3">
    <location>
        <begin position="29"/>
        <end position="141"/>
    </location>
</feature>
<dbReference type="GO" id="GO:0016627">
    <property type="term" value="F:oxidoreductase activity, acting on the CH-CH group of donors"/>
    <property type="evidence" value="ECO:0007669"/>
    <property type="project" value="InterPro"/>
</dbReference>
<evidence type="ECO:0000313" key="5">
    <source>
        <dbReference type="Proteomes" id="UP001268036"/>
    </source>
</evidence>
<feature type="coiled-coil region" evidence="2">
    <location>
        <begin position="72"/>
        <end position="99"/>
    </location>
</feature>
<name>A0AAJ2BKW4_9PSED</name>
<reference evidence="4" key="1">
    <citation type="submission" date="2023-08" db="EMBL/GenBank/DDBJ databases">
        <title>Functional and genomic diversity of the sorghum phyllosphere microbiome.</title>
        <authorList>
            <person name="Shade A."/>
        </authorList>
    </citation>
    <scope>NUCLEOTIDE SEQUENCE</scope>
    <source>
        <strain evidence="4">SORGH_AS_0201</strain>
    </source>
</reference>
<gene>
    <name evidence="4" type="ORF">QE440_000115</name>
</gene>
<keyword evidence="1" id="KW-0560">Oxidoreductase</keyword>
<evidence type="ECO:0000256" key="2">
    <source>
        <dbReference type="SAM" id="Coils"/>
    </source>
</evidence>
<dbReference type="RefSeq" id="WP_309754141.1">
    <property type="nucleotide sequence ID" value="NZ_JAVJAF010000001.1"/>
</dbReference>
<proteinExistence type="predicted"/>
<evidence type="ECO:0000313" key="4">
    <source>
        <dbReference type="EMBL" id="MDR6232374.1"/>
    </source>
</evidence>
<comment type="caution">
    <text evidence="4">The sequence shown here is derived from an EMBL/GenBank/DDBJ whole genome shotgun (WGS) entry which is preliminary data.</text>
</comment>
<protein>
    <submittedName>
        <fullName evidence="4">Alkylation response protein AidB-like acyl-CoA dehydrogenase</fullName>
    </submittedName>
</protein>
<dbReference type="EMBL" id="JAVJAF010000001">
    <property type="protein sequence ID" value="MDR6232374.1"/>
    <property type="molecule type" value="Genomic_DNA"/>
</dbReference>
<evidence type="ECO:0000256" key="1">
    <source>
        <dbReference type="ARBA" id="ARBA00023002"/>
    </source>
</evidence>
<dbReference type="Proteomes" id="UP001268036">
    <property type="component" value="Unassembled WGS sequence"/>
</dbReference>
<dbReference type="InterPro" id="IPR036250">
    <property type="entry name" value="AcylCo_DH-like_C"/>
</dbReference>
<dbReference type="AlphaFoldDB" id="A0AAJ2BKW4"/>
<accession>A0AAJ2BKW4</accession>
<dbReference type="InterPro" id="IPR013107">
    <property type="entry name" value="Acyl-CoA_DH_C"/>
</dbReference>
<dbReference type="Pfam" id="PF08028">
    <property type="entry name" value="Acyl-CoA_dh_2"/>
    <property type="match status" value="1"/>
</dbReference>